<proteinExistence type="predicted"/>
<evidence type="ECO:0000313" key="1">
    <source>
        <dbReference type="EMBL" id="ARQ00523.1"/>
    </source>
</evidence>
<dbReference type="AlphaFoldDB" id="A0A1W6ZT62"/>
<name>A0A1W6ZT62_9HYPH</name>
<keyword evidence="2" id="KW-1185">Reference proteome</keyword>
<dbReference type="KEGG" id="psin:CAK95_16655"/>
<accession>A0A1W6ZT62</accession>
<organism evidence="1 2">
    <name type="scientific">Pseudorhodoplanes sinuspersici</name>
    <dbReference type="NCBI Taxonomy" id="1235591"/>
    <lineage>
        <taxon>Bacteria</taxon>
        <taxon>Pseudomonadati</taxon>
        <taxon>Pseudomonadota</taxon>
        <taxon>Alphaproteobacteria</taxon>
        <taxon>Hyphomicrobiales</taxon>
        <taxon>Pseudorhodoplanes</taxon>
    </lineage>
</organism>
<dbReference type="OrthoDB" id="8451484at2"/>
<dbReference type="EMBL" id="CP021112">
    <property type="protein sequence ID" value="ARQ00523.1"/>
    <property type="molecule type" value="Genomic_DNA"/>
</dbReference>
<sequence length="91" mass="10124">MQKFLLPAALAVSLMAISGASALPMSASPQIGTDVVQVQHRHGHSHKHGRSHYRAGHRYKTAPRGWRRYGARPGDWQRRGCILVGPVWFCP</sequence>
<dbReference type="Proteomes" id="UP000194137">
    <property type="component" value="Chromosome"/>
</dbReference>
<reference evidence="1 2" key="1">
    <citation type="submission" date="2017-05" db="EMBL/GenBank/DDBJ databases">
        <title>Full genome sequence of Pseudorhodoplanes sinuspersici.</title>
        <authorList>
            <person name="Dastgheib S.M.M."/>
            <person name="Shavandi M."/>
            <person name="Tirandaz H."/>
        </authorList>
    </citation>
    <scope>NUCLEOTIDE SEQUENCE [LARGE SCALE GENOMIC DNA]</scope>
    <source>
        <strain evidence="1 2">RIPI110</strain>
    </source>
</reference>
<evidence type="ECO:0000313" key="2">
    <source>
        <dbReference type="Proteomes" id="UP000194137"/>
    </source>
</evidence>
<gene>
    <name evidence="1" type="ORF">CAK95_16655</name>
</gene>
<dbReference type="RefSeq" id="WP_086088920.1">
    <property type="nucleotide sequence ID" value="NZ_CP021112.1"/>
</dbReference>
<protein>
    <submittedName>
        <fullName evidence="1">Uncharacterized protein</fullName>
    </submittedName>
</protein>